<protein>
    <submittedName>
        <fullName evidence="1">Phytoene dehydrogenase-related protein</fullName>
    </submittedName>
</protein>
<dbReference type="SUPFAM" id="SSF51905">
    <property type="entry name" value="FAD/NAD(P)-binding domain"/>
    <property type="match status" value="1"/>
</dbReference>
<gene>
    <name evidence="1" type="ORF">SAMN05216266_101494</name>
</gene>
<evidence type="ECO:0000313" key="2">
    <source>
        <dbReference type="Proteomes" id="UP000243799"/>
    </source>
</evidence>
<dbReference type="PRINTS" id="PR00419">
    <property type="entry name" value="ADXRDTASE"/>
</dbReference>
<name>A0A1I0VTS2_9PSEU</name>
<sequence>MAKAVVVGAGPNGLAAAITLARSGLEVTVLEAATRIGGGTKTTERFFPGLLHDDCSAVHPTAMASPFFRSLDLERHGLRWCHPEIMLAHPLDDGSSGALHRSMSRTVQALGRPDGARWRALFGALATDLENSATDVLGPVLTVPDHPIRFARFGLRAAMPAALMSRMWKGAQAKALFAGVAAHLMYPLSAPLSSSVAALLIAAGHRFGWPVAQGGSRSITDALARELAEYGGIVETGVRVSRLRDLPVADVVVFDLMPGAVADLMGDRLPARVSRSYRRWAHGSGAFKVDFAVEGGVPWSSAECRAAGTVHAGGTAREVGRTLRAVRNGVLPDQPFVLVGQQYLADPTRSVNNIHPVWAYAHVPNGFHGDATDLVVRQIERFAPGFRDRILAHAGRSCADLESDNANYVDGDIIGGAGSPWQLVARPRLSFNPYFTGVPGFYLCSAATPPGAGVHGMNGHHAARAALKALRV</sequence>
<organism evidence="1 2">
    <name type="scientific">Amycolatopsis marina</name>
    <dbReference type="NCBI Taxonomy" id="490629"/>
    <lineage>
        <taxon>Bacteria</taxon>
        <taxon>Bacillati</taxon>
        <taxon>Actinomycetota</taxon>
        <taxon>Actinomycetes</taxon>
        <taxon>Pseudonocardiales</taxon>
        <taxon>Pseudonocardiaceae</taxon>
        <taxon>Amycolatopsis</taxon>
    </lineage>
</organism>
<dbReference type="PANTHER" id="PTHR10668:SF105">
    <property type="entry name" value="DEHYDROGENASE-RELATED"/>
    <property type="match status" value="1"/>
</dbReference>
<dbReference type="Pfam" id="PF13450">
    <property type="entry name" value="NAD_binding_8"/>
    <property type="match status" value="1"/>
</dbReference>
<dbReference type="RefSeq" id="WP_091668721.1">
    <property type="nucleotide sequence ID" value="NZ_FOKG01000001.1"/>
</dbReference>
<dbReference type="InterPro" id="IPR036188">
    <property type="entry name" value="FAD/NAD-bd_sf"/>
</dbReference>
<dbReference type="Gene3D" id="3.50.50.60">
    <property type="entry name" value="FAD/NAD(P)-binding domain"/>
    <property type="match status" value="1"/>
</dbReference>
<proteinExistence type="predicted"/>
<dbReference type="PANTHER" id="PTHR10668">
    <property type="entry name" value="PHYTOENE DEHYDROGENASE"/>
    <property type="match status" value="1"/>
</dbReference>
<dbReference type="STRING" id="490629.SAMN05216266_101494"/>
<dbReference type="Proteomes" id="UP000243799">
    <property type="component" value="Unassembled WGS sequence"/>
</dbReference>
<reference evidence="2" key="1">
    <citation type="submission" date="2016-10" db="EMBL/GenBank/DDBJ databases">
        <authorList>
            <person name="Varghese N."/>
            <person name="Submissions S."/>
        </authorList>
    </citation>
    <scope>NUCLEOTIDE SEQUENCE [LARGE SCALE GENOMIC DNA]</scope>
    <source>
        <strain evidence="2">CGMCC 4.3568</strain>
    </source>
</reference>
<dbReference type="EMBL" id="FOKG01000001">
    <property type="protein sequence ID" value="SFA79809.1"/>
    <property type="molecule type" value="Genomic_DNA"/>
</dbReference>
<keyword evidence="2" id="KW-1185">Reference proteome</keyword>
<evidence type="ECO:0000313" key="1">
    <source>
        <dbReference type="EMBL" id="SFA79809.1"/>
    </source>
</evidence>
<dbReference type="OrthoDB" id="833207at2"/>
<dbReference type="AlphaFoldDB" id="A0A1I0VTS2"/>
<accession>A0A1I0VTS2</accession>